<dbReference type="RefSeq" id="WP_014355014.1">
    <property type="nucleotide sequence ID" value="NC_016894.1"/>
</dbReference>
<dbReference type="InterPro" id="IPR050559">
    <property type="entry name" value="P-Pant_transferase_sf"/>
</dbReference>
<name>H6LJ48_ACEWD</name>
<gene>
    <name evidence="5" type="primary">sfp</name>
    <name evidence="5" type="ordered locus">Awo_c06130</name>
</gene>
<dbReference type="EC" id="2.7.8.7" evidence="5"/>
<keyword evidence="6" id="KW-1185">Reference proteome</keyword>
<dbReference type="Pfam" id="PF01648">
    <property type="entry name" value="ACPS"/>
    <property type="match status" value="1"/>
</dbReference>
<evidence type="ECO:0000256" key="1">
    <source>
        <dbReference type="ARBA" id="ARBA00010990"/>
    </source>
</evidence>
<dbReference type="OrthoDB" id="9808281at2"/>
<dbReference type="STRING" id="931626.Awo_c06130"/>
<dbReference type="HOGENOM" id="CLU_057011_6_2_9"/>
<evidence type="ECO:0000313" key="6">
    <source>
        <dbReference type="Proteomes" id="UP000007177"/>
    </source>
</evidence>
<sequence length="228" mass="26116">MKRGETRIFIADVLSLAEPSQIEIYLNEVSKERREKIKKLKTLTAKALSLGAELVLQKAVRQVYGIEPPLKIRILAEGKPLLHNYPKIHFNLSHSGNYVVCGIGARPLGVDIQKMAEPNLNLAKRFFSETEVTWLFALPPEKQVQGFYDLWAIKEAYMKYTGKGFRLPMNAFTVKSNEQILTENGISIFEAEKKVPVLVKTHRLLEDYVLWGITDSVNFQKTIEWIRL</sequence>
<evidence type="ECO:0000313" key="5">
    <source>
        <dbReference type="EMBL" id="AFA47411.1"/>
    </source>
</evidence>
<reference evidence="5 6" key="2">
    <citation type="journal article" date="2012" name="PLoS ONE">
        <title>An ancient pathway combining carbon dioxide fixation with the generation and utilization of a sodium ion gradient for ATP synthesis.</title>
        <authorList>
            <person name="Poehlein A."/>
            <person name="Schmidt S."/>
            <person name="Kaster A.K."/>
            <person name="Goenrich M."/>
            <person name="Vollmers J."/>
            <person name="Thurmer A."/>
            <person name="Bertsch J."/>
            <person name="Schuchmann K."/>
            <person name="Voigt B."/>
            <person name="Hecker M."/>
            <person name="Daniel R."/>
            <person name="Thauer R.K."/>
            <person name="Gottschalk G."/>
            <person name="Muller V."/>
        </authorList>
    </citation>
    <scope>NUCLEOTIDE SEQUENCE [LARGE SCALE GENOMIC DNA]</scope>
    <source>
        <strain evidence="6">ATCC 29683 / DSM 1030 / JCM 2381 / KCTC 1655 / WB1</strain>
    </source>
</reference>
<dbReference type="Pfam" id="PF22624">
    <property type="entry name" value="AASDHPPT_N"/>
    <property type="match status" value="1"/>
</dbReference>
<evidence type="ECO:0000259" key="3">
    <source>
        <dbReference type="Pfam" id="PF01648"/>
    </source>
</evidence>
<comment type="similarity">
    <text evidence="1">Belongs to the P-Pant transferase superfamily. Gsp/Sfp/HetI/AcpT family.</text>
</comment>
<dbReference type="SUPFAM" id="SSF56214">
    <property type="entry name" value="4'-phosphopantetheinyl transferase"/>
    <property type="match status" value="2"/>
</dbReference>
<dbReference type="PANTHER" id="PTHR12215:SF10">
    <property type="entry name" value="L-AMINOADIPATE-SEMIALDEHYDE DEHYDROGENASE-PHOSPHOPANTETHEINYL TRANSFERASE"/>
    <property type="match status" value="1"/>
</dbReference>
<reference evidence="6" key="1">
    <citation type="submission" date="2011-07" db="EMBL/GenBank/DDBJ databases">
        <title>Complete genome sequence of Acetobacterium woodii.</title>
        <authorList>
            <person name="Poehlein A."/>
            <person name="Schmidt S."/>
            <person name="Kaster A.-K."/>
            <person name="Goenrich M."/>
            <person name="Vollmers J."/>
            <person name="Thuermer A."/>
            <person name="Gottschalk G."/>
            <person name="Thauer R.K."/>
            <person name="Daniel R."/>
            <person name="Mueller V."/>
        </authorList>
    </citation>
    <scope>NUCLEOTIDE SEQUENCE [LARGE SCALE GENOMIC DNA]</scope>
    <source>
        <strain evidence="6">ATCC 29683 / DSM 1030 / JCM 2381 / KCTC 1655 / WB1</strain>
    </source>
</reference>
<feature type="domain" description="4'-phosphopantetheinyl transferase" evidence="3">
    <location>
        <begin position="107"/>
        <end position="179"/>
    </location>
</feature>
<dbReference type="Proteomes" id="UP000007177">
    <property type="component" value="Chromosome"/>
</dbReference>
<dbReference type="InterPro" id="IPR055066">
    <property type="entry name" value="AASDHPPT_N"/>
</dbReference>
<dbReference type="Gene3D" id="3.90.470.20">
    <property type="entry name" value="4'-phosphopantetheinyl transferase domain"/>
    <property type="match status" value="2"/>
</dbReference>
<dbReference type="KEGG" id="awo:Awo_c06130"/>
<protein>
    <submittedName>
        <fullName evidence="5">Holo-[acyl-carrier-protein] synthase Sfp</fullName>
        <ecNumber evidence="5">2.7.8.7</ecNumber>
    </submittedName>
</protein>
<dbReference type="GO" id="GO:0008897">
    <property type="term" value="F:holo-[acyl-carrier-protein] synthase activity"/>
    <property type="evidence" value="ECO:0007669"/>
    <property type="project" value="UniProtKB-EC"/>
</dbReference>
<dbReference type="InterPro" id="IPR037143">
    <property type="entry name" value="4-PPantetheinyl_Trfase_dom_sf"/>
</dbReference>
<feature type="domain" description="4'-phosphopantetheinyl transferase N-terminal" evidence="4">
    <location>
        <begin position="20"/>
        <end position="101"/>
    </location>
</feature>
<dbReference type="eggNOG" id="COG2091">
    <property type="taxonomic scope" value="Bacteria"/>
</dbReference>
<dbReference type="AlphaFoldDB" id="H6LJ48"/>
<dbReference type="InterPro" id="IPR008278">
    <property type="entry name" value="4-PPantetheinyl_Trfase_dom"/>
</dbReference>
<organism evidence="5 6">
    <name type="scientific">Acetobacterium woodii (strain ATCC 29683 / DSM 1030 / JCM 2381 / KCTC 1655 / WB1)</name>
    <dbReference type="NCBI Taxonomy" id="931626"/>
    <lineage>
        <taxon>Bacteria</taxon>
        <taxon>Bacillati</taxon>
        <taxon>Bacillota</taxon>
        <taxon>Clostridia</taxon>
        <taxon>Eubacteriales</taxon>
        <taxon>Eubacteriaceae</taxon>
        <taxon>Acetobacterium</taxon>
    </lineage>
</organism>
<dbReference type="PANTHER" id="PTHR12215">
    <property type="entry name" value="PHOSPHOPANTETHEINE TRANSFERASE"/>
    <property type="match status" value="1"/>
</dbReference>
<accession>H6LJ48</accession>
<evidence type="ECO:0000256" key="2">
    <source>
        <dbReference type="ARBA" id="ARBA00022679"/>
    </source>
</evidence>
<proteinExistence type="inferred from homology"/>
<dbReference type="GO" id="GO:0019878">
    <property type="term" value="P:lysine biosynthetic process via aminoadipic acid"/>
    <property type="evidence" value="ECO:0007669"/>
    <property type="project" value="TreeGrafter"/>
</dbReference>
<evidence type="ECO:0000259" key="4">
    <source>
        <dbReference type="Pfam" id="PF22624"/>
    </source>
</evidence>
<dbReference type="GO" id="GO:0000287">
    <property type="term" value="F:magnesium ion binding"/>
    <property type="evidence" value="ECO:0007669"/>
    <property type="project" value="InterPro"/>
</dbReference>
<keyword evidence="2 5" id="KW-0808">Transferase</keyword>
<dbReference type="GO" id="GO:0005829">
    <property type="term" value="C:cytosol"/>
    <property type="evidence" value="ECO:0007669"/>
    <property type="project" value="TreeGrafter"/>
</dbReference>
<dbReference type="EMBL" id="CP002987">
    <property type="protein sequence ID" value="AFA47411.1"/>
    <property type="molecule type" value="Genomic_DNA"/>
</dbReference>